<dbReference type="OrthoDB" id="512662at2759"/>
<proteinExistence type="predicted"/>
<reference evidence="2" key="1">
    <citation type="submission" date="2010-02" db="EMBL/GenBank/DDBJ databases">
        <title>Sequencing and annotation of the Blastocystis hominis genome.</title>
        <authorList>
            <person name="Wincker P."/>
        </authorList>
    </citation>
    <scope>NUCLEOTIDE SEQUENCE</scope>
    <source>
        <strain evidence="2">Singapore isolate B</strain>
    </source>
</reference>
<dbReference type="RefSeq" id="XP_012898260.1">
    <property type="nucleotide sequence ID" value="XM_013042806.1"/>
</dbReference>
<gene>
    <name evidence="2" type="ORF">GSBLH_T00006744001</name>
</gene>
<dbReference type="GeneID" id="24922868"/>
<organism evidence="2">
    <name type="scientific">Blastocystis hominis</name>
    <dbReference type="NCBI Taxonomy" id="12968"/>
    <lineage>
        <taxon>Eukaryota</taxon>
        <taxon>Sar</taxon>
        <taxon>Stramenopiles</taxon>
        <taxon>Bigyra</taxon>
        <taxon>Opalozoa</taxon>
        <taxon>Opalinata</taxon>
        <taxon>Blastocystidae</taxon>
        <taxon>Blastocystis</taxon>
    </lineage>
</organism>
<keyword evidence="3" id="KW-1185">Reference proteome</keyword>
<dbReference type="GO" id="GO:0016747">
    <property type="term" value="F:acyltransferase activity, transferring groups other than amino-acyl groups"/>
    <property type="evidence" value="ECO:0007669"/>
    <property type="project" value="InterPro"/>
</dbReference>
<dbReference type="Gene3D" id="3.40.630.30">
    <property type="match status" value="1"/>
</dbReference>
<dbReference type="EMBL" id="FN668683">
    <property type="protein sequence ID" value="CBK24212.2"/>
    <property type="molecule type" value="Genomic_DNA"/>
</dbReference>
<dbReference type="PANTHER" id="PTHR42791:SF1">
    <property type="entry name" value="N-ACETYLTRANSFERASE DOMAIN-CONTAINING PROTEIN"/>
    <property type="match status" value="1"/>
</dbReference>
<accession>D8M823</accession>
<dbReference type="InterPro" id="IPR000182">
    <property type="entry name" value="GNAT_dom"/>
</dbReference>
<dbReference type="PANTHER" id="PTHR42791">
    <property type="entry name" value="GNAT FAMILY ACETYLTRANSFERASE"/>
    <property type="match status" value="1"/>
</dbReference>
<dbReference type="InterPro" id="IPR052523">
    <property type="entry name" value="Trichothecene_AcTrans"/>
</dbReference>
<dbReference type="Proteomes" id="UP000008312">
    <property type="component" value="Unassembled WGS sequence"/>
</dbReference>
<evidence type="ECO:0000313" key="3">
    <source>
        <dbReference type="Proteomes" id="UP000008312"/>
    </source>
</evidence>
<evidence type="ECO:0000313" key="2">
    <source>
        <dbReference type="EMBL" id="CBK24212.2"/>
    </source>
</evidence>
<dbReference type="Pfam" id="PF00583">
    <property type="entry name" value="Acetyltransf_1"/>
    <property type="match status" value="1"/>
</dbReference>
<dbReference type="SUPFAM" id="SSF55729">
    <property type="entry name" value="Acyl-CoA N-acyltransferases (Nat)"/>
    <property type="match status" value="1"/>
</dbReference>
<dbReference type="InterPro" id="IPR016181">
    <property type="entry name" value="Acyl_CoA_acyltransferase"/>
</dbReference>
<protein>
    <recommendedName>
        <fullName evidence="1">N-acetyltransferase domain-containing protein</fullName>
    </recommendedName>
</protein>
<sequence length="83" mass="9693">MKHQGLGSKMMALVTEYADTYNYPVYLENSKEENLRFYEKHGFVALERLQPFGDTSCLWRMLRPMKNPKRPAGERLSDSDVCC</sequence>
<dbReference type="InParanoid" id="D8M823"/>
<dbReference type="AlphaFoldDB" id="D8M823"/>
<evidence type="ECO:0000259" key="1">
    <source>
        <dbReference type="Pfam" id="PF00583"/>
    </source>
</evidence>
<name>D8M823_BLAHO</name>
<feature type="domain" description="N-acetyltransferase" evidence="1">
    <location>
        <begin position="3"/>
        <end position="43"/>
    </location>
</feature>